<gene>
    <name evidence="13" type="ORF">LCOR_03369.1</name>
</gene>
<name>A0A068RNP7_9FUNG</name>
<dbReference type="STRING" id="1263082.A0A068RNP7"/>
<comment type="caution">
    <text evidence="13">The sequence shown here is derived from an EMBL/GenBank/DDBJ whole genome shotgun (WGS) entry which is preliminary data.</text>
</comment>
<comment type="function">
    <text evidence="1 11">Catalyzes the 6-electron oxidation of protoporphyrinogen-IX to form protoporphyrin-IX.</text>
</comment>
<protein>
    <recommendedName>
        <fullName evidence="4 11">Protoporphyrinogen oxidase</fullName>
        <ecNumber evidence="4 11">1.3.3.4</ecNumber>
    </recommendedName>
</protein>
<evidence type="ECO:0000259" key="12">
    <source>
        <dbReference type="Pfam" id="PF01593"/>
    </source>
</evidence>
<evidence type="ECO:0000256" key="9">
    <source>
        <dbReference type="ARBA" id="ARBA00023244"/>
    </source>
</evidence>
<evidence type="ECO:0000256" key="2">
    <source>
        <dbReference type="ARBA" id="ARBA00005073"/>
    </source>
</evidence>
<dbReference type="OrthoDB" id="438553at2759"/>
<keyword evidence="5 11" id="KW-0285">Flavoprotein</keyword>
<organism evidence="13 14">
    <name type="scientific">Lichtheimia corymbifera JMRC:FSU:9682</name>
    <dbReference type="NCBI Taxonomy" id="1263082"/>
    <lineage>
        <taxon>Eukaryota</taxon>
        <taxon>Fungi</taxon>
        <taxon>Fungi incertae sedis</taxon>
        <taxon>Mucoromycota</taxon>
        <taxon>Mucoromycotina</taxon>
        <taxon>Mucoromycetes</taxon>
        <taxon>Mucorales</taxon>
        <taxon>Lichtheimiaceae</taxon>
        <taxon>Lichtheimia</taxon>
    </lineage>
</organism>
<dbReference type="GO" id="GO:0006782">
    <property type="term" value="P:protoporphyrinogen IX biosynthetic process"/>
    <property type="evidence" value="ECO:0007669"/>
    <property type="project" value="UniProtKB-UniRule"/>
</dbReference>
<comment type="cofactor">
    <cofactor evidence="11">
        <name>FAD</name>
        <dbReference type="ChEBI" id="CHEBI:57692"/>
    </cofactor>
    <text evidence="11">Binds 1 FAD per subunit.</text>
</comment>
<evidence type="ECO:0000256" key="4">
    <source>
        <dbReference type="ARBA" id="ARBA00012867"/>
    </source>
</evidence>
<dbReference type="EMBL" id="CBTN010000011">
    <property type="protein sequence ID" value="CDH51813.1"/>
    <property type="molecule type" value="Genomic_DNA"/>
</dbReference>
<dbReference type="Gene3D" id="3.50.50.60">
    <property type="entry name" value="FAD/NAD(P)-binding domain"/>
    <property type="match status" value="1"/>
</dbReference>
<evidence type="ECO:0000256" key="8">
    <source>
        <dbReference type="ARBA" id="ARBA00023133"/>
    </source>
</evidence>
<keyword evidence="8 11" id="KW-0350">Heme biosynthesis</keyword>
<dbReference type="EC" id="1.3.3.4" evidence="4 11"/>
<reference evidence="13" key="1">
    <citation type="submission" date="2013-08" db="EMBL/GenBank/DDBJ databases">
        <title>Gene expansion shapes genome architecture in the human pathogen Lichtheimia corymbifera: an evolutionary genomics analysis in the ancient terrestrial Mucorales (Mucoromycotina).</title>
        <authorList>
            <person name="Schwartze V.U."/>
            <person name="Winter S."/>
            <person name="Shelest E."/>
            <person name="Marcet-Houben M."/>
            <person name="Horn F."/>
            <person name="Wehner S."/>
            <person name="Hoffmann K."/>
            <person name="Riege K."/>
            <person name="Sammeth M."/>
            <person name="Nowrousian M."/>
            <person name="Valiante V."/>
            <person name="Linde J."/>
            <person name="Jacobsen I.D."/>
            <person name="Marz M."/>
            <person name="Brakhage A.A."/>
            <person name="Gabaldon T."/>
            <person name="Bocker S."/>
            <person name="Voigt K."/>
        </authorList>
    </citation>
    <scope>NUCLEOTIDE SEQUENCE [LARGE SCALE GENOMIC DNA]</scope>
    <source>
        <strain evidence="13">FSU 9682</strain>
    </source>
</reference>
<dbReference type="Proteomes" id="UP000027586">
    <property type="component" value="Unassembled WGS sequence"/>
</dbReference>
<dbReference type="SUPFAM" id="SSF51905">
    <property type="entry name" value="FAD/NAD(P)-binding domain"/>
    <property type="match status" value="1"/>
</dbReference>
<sequence length="552" mass="60401">MSTIGILGGGISGLSAAYYLARFGPSSNKVLLIEGSKRVGGWVRSQRVGPGFYPSPANASTRNKEQDGIVFEGGPRSLRPVGVSGAIMLDMIRDLGLADDLLTVPKSDPSAKNRYIYYDGSINTLPNSASSMLFHRPPIFKNVLGAALCEPFKKANRSDEDESLYSLVSRRFNDHVALDLVGAMVHGIYAGDVKSLSAQSTLRMLYENERVHGSIVKGMLKGGVNLESFRERGMAARARKDDPDWFGELESMSVIGFKDGTEMVTHALRKRLEEHPNVEIILDEPVLQVKMNSEGKTSKITTTQQDIHVDHVISALPSYALDKILTDGKLPHLQHNPFADVAVVNLAYNPDVKLNYDGFGFLTPYPSPSSPLPVPGTLGVVFDSNAMSGQDTNNSRTKVTVMIGGHQWSNAFNNVPIEQLDPQDAYNHAIKAMQAYLSIDAKPEYAMVHLQAKCIPQYVVGHMYRMGELHHVLKSQYGHALSVTGASYLSVSVPDCIKNSRELVEDLLVAGALGSREKIVTGLGRVDTYKDTKQMKESARLSKSHINILMKS</sequence>
<evidence type="ECO:0000313" key="13">
    <source>
        <dbReference type="EMBL" id="CDH51813.1"/>
    </source>
</evidence>
<evidence type="ECO:0000256" key="3">
    <source>
        <dbReference type="ARBA" id="ARBA00010551"/>
    </source>
</evidence>
<dbReference type="UniPathway" id="UPA00251">
    <property type="reaction ID" value="UER00324"/>
</dbReference>
<comment type="subcellular location">
    <subcellularLocation>
        <location evidence="11">Mitochondrion inner membrane</location>
    </subcellularLocation>
</comment>
<keyword evidence="6 11" id="KW-0274">FAD</keyword>
<evidence type="ECO:0000256" key="10">
    <source>
        <dbReference type="ARBA" id="ARBA00047554"/>
    </source>
</evidence>
<dbReference type="InterPro" id="IPR050464">
    <property type="entry name" value="Zeta_carotene_desat/Oxidored"/>
</dbReference>
<dbReference type="SUPFAM" id="SSF54373">
    <property type="entry name" value="FAD-linked reductases, C-terminal domain"/>
    <property type="match status" value="1"/>
</dbReference>
<evidence type="ECO:0000256" key="7">
    <source>
        <dbReference type="ARBA" id="ARBA00023002"/>
    </source>
</evidence>
<dbReference type="Pfam" id="PF01593">
    <property type="entry name" value="Amino_oxidase"/>
    <property type="match status" value="1"/>
</dbReference>
<dbReference type="InterPro" id="IPR036188">
    <property type="entry name" value="FAD/NAD-bd_sf"/>
</dbReference>
<dbReference type="VEuPathDB" id="FungiDB:LCOR_03369.1"/>
<proteinExistence type="inferred from homology"/>
<dbReference type="GO" id="GO:0005743">
    <property type="term" value="C:mitochondrial inner membrane"/>
    <property type="evidence" value="ECO:0007669"/>
    <property type="project" value="UniProtKB-SubCell"/>
</dbReference>
<accession>A0A068RNP7</accession>
<evidence type="ECO:0000256" key="6">
    <source>
        <dbReference type="ARBA" id="ARBA00022827"/>
    </source>
</evidence>
<comment type="catalytic activity">
    <reaction evidence="10 11">
        <text>protoporphyrinogen IX + 3 O2 = protoporphyrin IX + 3 H2O2</text>
        <dbReference type="Rhea" id="RHEA:25576"/>
        <dbReference type="ChEBI" id="CHEBI:15379"/>
        <dbReference type="ChEBI" id="CHEBI:16240"/>
        <dbReference type="ChEBI" id="CHEBI:57306"/>
        <dbReference type="ChEBI" id="CHEBI:57307"/>
        <dbReference type="EC" id="1.3.3.4"/>
    </reaction>
</comment>
<evidence type="ECO:0000256" key="1">
    <source>
        <dbReference type="ARBA" id="ARBA00002600"/>
    </source>
</evidence>
<dbReference type="InterPro" id="IPR002937">
    <property type="entry name" value="Amino_oxidase"/>
</dbReference>
<dbReference type="NCBIfam" id="TIGR00562">
    <property type="entry name" value="proto_IX_ox"/>
    <property type="match status" value="1"/>
</dbReference>
<dbReference type="PANTHER" id="PTHR42923">
    <property type="entry name" value="PROTOPORPHYRINOGEN OXIDASE"/>
    <property type="match status" value="1"/>
</dbReference>
<evidence type="ECO:0000313" key="14">
    <source>
        <dbReference type="Proteomes" id="UP000027586"/>
    </source>
</evidence>
<dbReference type="AlphaFoldDB" id="A0A068RNP7"/>
<comment type="similarity">
    <text evidence="3 11">Belongs to the protoporphyrinogen/coproporphyrinogen oxidase family. Protoporphyrinogen oxidase subfamily.</text>
</comment>
<dbReference type="InterPro" id="IPR004572">
    <property type="entry name" value="Protoporphyrinogen_oxidase"/>
</dbReference>
<comment type="pathway">
    <text evidence="2 11">Porphyrin-containing compound metabolism; protoporphyrin-IX biosynthesis; protoporphyrin-IX from protoporphyrinogen-IX: step 1/1.</text>
</comment>
<feature type="domain" description="Amine oxidase" evidence="12">
    <location>
        <begin position="11"/>
        <end position="496"/>
    </location>
</feature>
<keyword evidence="7 11" id="KW-0560">Oxidoreductase</keyword>
<evidence type="ECO:0000256" key="11">
    <source>
        <dbReference type="RuleBase" id="RU367069"/>
    </source>
</evidence>
<keyword evidence="9 11" id="KW-0627">Porphyrin biosynthesis</keyword>
<evidence type="ECO:0000256" key="5">
    <source>
        <dbReference type="ARBA" id="ARBA00022630"/>
    </source>
</evidence>
<keyword evidence="14" id="KW-1185">Reference proteome</keyword>
<dbReference type="GO" id="GO:0004729">
    <property type="term" value="F:oxygen-dependent protoporphyrinogen oxidase activity"/>
    <property type="evidence" value="ECO:0007669"/>
    <property type="project" value="UniProtKB-UniRule"/>
</dbReference>
<dbReference type="PANTHER" id="PTHR42923:SF3">
    <property type="entry name" value="PROTOPORPHYRINOGEN OXIDASE"/>
    <property type="match status" value="1"/>
</dbReference>